<gene>
    <name evidence="4" type="ORF">B0J13DRAFT_559233</name>
</gene>
<dbReference type="GO" id="GO:0003677">
    <property type="term" value="F:DNA binding"/>
    <property type="evidence" value="ECO:0007669"/>
    <property type="project" value="UniProtKB-UniRule"/>
</dbReference>
<dbReference type="GO" id="GO:0005634">
    <property type="term" value="C:nucleus"/>
    <property type="evidence" value="ECO:0007669"/>
    <property type="project" value="UniProtKB-UniRule"/>
</dbReference>
<evidence type="ECO:0000313" key="4">
    <source>
        <dbReference type="EMBL" id="KAH7137224.1"/>
    </source>
</evidence>
<dbReference type="SUPFAM" id="SSF47095">
    <property type="entry name" value="HMG-box"/>
    <property type="match status" value="1"/>
</dbReference>
<dbReference type="Proteomes" id="UP000717696">
    <property type="component" value="Unassembled WGS sequence"/>
</dbReference>
<evidence type="ECO:0000256" key="2">
    <source>
        <dbReference type="SAM" id="MobiDB-lite"/>
    </source>
</evidence>
<feature type="DNA-binding region" description="HMG box" evidence="1">
    <location>
        <begin position="234"/>
        <end position="300"/>
    </location>
</feature>
<proteinExistence type="predicted"/>
<dbReference type="EMBL" id="JAGMUU010000015">
    <property type="protein sequence ID" value="KAH7137224.1"/>
    <property type="molecule type" value="Genomic_DNA"/>
</dbReference>
<feature type="region of interest" description="Disordered" evidence="2">
    <location>
        <begin position="46"/>
        <end position="114"/>
    </location>
</feature>
<keyword evidence="1" id="KW-0238">DNA-binding</keyword>
<keyword evidence="5" id="KW-1185">Reference proteome</keyword>
<reference evidence="4" key="1">
    <citation type="journal article" date="2021" name="Nat. Commun.">
        <title>Genetic determinants of endophytism in the Arabidopsis root mycobiome.</title>
        <authorList>
            <person name="Mesny F."/>
            <person name="Miyauchi S."/>
            <person name="Thiergart T."/>
            <person name="Pickel B."/>
            <person name="Atanasova L."/>
            <person name="Karlsson M."/>
            <person name="Huettel B."/>
            <person name="Barry K.W."/>
            <person name="Haridas S."/>
            <person name="Chen C."/>
            <person name="Bauer D."/>
            <person name="Andreopoulos W."/>
            <person name="Pangilinan J."/>
            <person name="LaButti K."/>
            <person name="Riley R."/>
            <person name="Lipzen A."/>
            <person name="Clum A."/>
            <person name="Drula E."/>
            <person name="Henrissat B."/>
            <person name="Kohler A."/>
            <person name="Grigoriev I.V."/>
            <person name="Martin F.M."/>
            <person name="Hacquard S."/>
        </authorList>
    </citation>
    <scope>NUCLEOTIDE SEQUENCE</scope>
    <source>
        <strain evidence="4">MPI-CAGE-AT-0021</strain>
    </source>
</reference>
<feature type="compositionally biased region" description="Basic residues" evidence="2">
    <location>
        <begin position="88"/>
        <end position="112"/>
    </location>
</feature>
<feature type="compositionally biased region" description="Low complexity" evidence="2">
    <location>
        <begin position="51"/>
        <end position="87"/>
    </location>
</feature>
<comment type="caution">
    <text evidence="4">The sequence shown here is derived from an EMBL/GenBank/DDBJ whole genome shotgun (WGS) entry which is preliminary data.</text>
</comment>
<sequence>MLTSIGRAATRRIVANTRLSASSSQLLSHNVVACPVVAARAFSTSPWTGLPASKTPTKKAAAPKKTTAATGKATATAKKTKAATTKATKPKPKAKPKAKPQPKTAPAKKPKKVLTPEETLKLEIRELKSFALLEKRKSLPDTTWLVYINQNVKAGEPLGSQSKELAASFKNIYSYEREALEVTAKANRLANEASRKAWVETFPPERIYLANQARRRLTRKTEKSYFAIPDERLPKSPVAAWPAYVKSRFDSGFTNDGPLGDRLKILAQEWKTLSDAEKRPFETQAEIESARYLAEIQGVKDKAKAIAKVIKEAAAAKIEATRVAYNAQRVADRKAKADAETK</sequence>
<protein>
    <recommendedName>
        <fullName evidence="3">HMG box domain-containing protein</fullName>
    </recommendedName>
</protein>
<keyword evidence="1" id="KW-0539">Nucleus</keyword>
<dbReference type="CDD" id="cd00084">
    <property type="entry name" value="HMG-box_SF"/>
    <property type="match status" value="1"/>
</dbReference>
<organism evidence="4 5">
    <name type="scientific">Dactylonectria estremocensis</name>
    <dbReference type="NCBI Taxonomy" id="1079267"/>
    <lineage>
        <taxon>Eukaryota</taxon>
        <taxon>Fungi</taxon>
        <taxon>Dikarya</taxon>
        <taxon>Ascomycota</taxon>
        <taxon>Pezizomycotina</taxon>
        <taxon>Sordariomycetes</taxon>
        <taxon>Hypocreomycetidae</taxon>
        <taxon>Hypocreales</taxon>
        <taxon>Nectriaceae</taxon>
        <taxon>Dactylonectria</taxon>
    </lineage>
</organism>
<name>A0A9P9J0P2_9HYPO</name>
<evidence type="ECO:0000313" key="5">
    <source>
        <dbReference type="Proteomes" id="UP000717696"/>
    </source>
</evidence>
<feature type="domain" description="HMG box" evidence="3">
    <location>
        <begin position="234"/>
        <end position="300"/>
    </location>
</feature>
<evidence type="ECO:0000256" key="1">
    <source>
        <dbReference type="PROSITE-ProRule" id="PRU00267"/>
    </source>
</evidence>
<dbReference type="Gene3D" id="1.10.30.10">
    <property type="entry name" value="High mobility group box domain"/>
    <property type="match status" value="1"/>
</dbReference>
<dbReference type="OrthoDB" id="1919336at2759"/>
<evidence type="ECO:0000259" key="3">
    <source>
        <dbReference type="PROSITE" id="PS50118"/>
    </source>
</evidence>
<accession>A0A9P9J0P2</accession>
<dbReference type="AlphaFoldDB" id="A0A9P9J0P2"/>
<dbReference type="InterPro" id="IPR009071">
    <property type="entry name" value="HMG_box_dom"/>
</dbReference>
<dbReference type="Pfam" id="PF00505">
    <property type="entry name" value="HMG_box"/>
    <property type="match status" value="1"/>
</dbReference>
<dbReference type="PROSITE" id="PS50118">
    <property type="entry name" value="HMG_BOX_2"/>
    <property type="match status" value="1"/>
</dbReference>
<dbReference type="InterPro" id="IPR036910">
    <property type="entry name" value="HMG_box_dom_sf"/>
</dbReference>